<accession>A0A165N9B6</accession>
<dbReference type="AlphaFoldDB" id="A0A165N9B6"/>
<evidence type="ECO:0000313" key="3">
    <source>
        <dbReference type="Proteomes" id="UP000076761"/>
    </source>
</evidence>
<keyword evidence="3" id="KW-1185">Reference proteome</keyword>
<dbReference type="InParanoid" id="A0A165N9B6"/>
<reference evidence="2 3" key="1">
    <citation type="journal article" date="2016" name="Mol. Biol. Evol.">
        <title>Comparative Genomics of Early-Diverging Mushroom-Forming Fungi Provides Insights into the Origins of Lignocellulose Decay Capabilities.</title>
        <authorList>
            <person name="Nagy L.G."/>
            <person name="Riley R."/>
            <person name="Tritt A."/>
            <person name="Adam C."/>
            <person name="Daum C."/>
            <person name="Floudas D."/>
            <person name="Sun H."/>
            <person name="Yadav J.S."/>
            <person name="Pangilinan J."/>
            <person name="Larsson K.H."/>
            <person name="Matsuura K."/>
            <person name="Barry K."/>
            <person name="Labutti K."/>
            <person name="Kuo R."/>
            <person name="Ohm R.A."/>
            <person name="Bhattacharya S.S."/>
            <person name="Shirouzu T."/>
            <person name="Yoshinaga Y."/>
            <person name="Martin F.M."/>
            <person name="Grigoriev I.V."/>
            <person name="Hibbett D.S."/>
        </authorList>
    </citation>
    <scope>NUCLEOTIDE SEQUENCE [LARGE SCALE GENOMIC DNA]</scope>
    <source>
        <strain evidence="2 3">HHB14362 ss-1</strain>
    </source>
</reference>
<name>A0A165N9B6_9AGAM</name>
<dbReference type="Proteomes" id="UP000076761">
    <property type="component" value="Unassembled WGS sequence"/>
</dbReference>
<proteinExistence type="predicted"/>
<evidence type="ECO:0000256" key="1">
    <source>
        <dbReference type="SAM" id="MobiDB-lite"/>
    </source>
</evidence>
<protein>
    <submittedName>
        <fullName evidence="2">Uncharacterized protein</fullName>
    </submittedName>
</protein>
<dbReference type="EMBL" id="KV425644">
    <property type="protein sequence ID" value="KZT19337.1"/>
    <property type="molecule type" value="Genomic_DNA"/>
</dbReference>
<evidence type="ECO:0000313" key="2">
    <source>
        <dbReference type="EMBL" id="KZT19337.1"/>
    </source>
</evidence>
<organism evidence="2 3">
    <name type="scientific">Neolentinus lepideus HHB14362 ss-1</name>
    <dbReference type="NCBI Taxonomy" id="1314782"/>
    <lineage>
        <taxon>Eukaryota</taxon>
        <taxon>Fungi</taxon>
        <taxon>Dikarya</taxon>
        <taxon>Basidiomycota</taxon>
        <taxon>Agaricomycotina</taxon>
        <taxon>Agaricomycetes</taxon>
        <taxon>Gloeophyllales</taxon>
        <taxon>Gloeophyllaceae</taxon>
        <taxon>Neolentinus</taxon>
    </lineage>
</organism>
<gene>
    <name evidence="2" type="ORF">NEOLEDRAFT_1183503</name>
</gene>
<sequence>MGGDGVLAVAGLSDWAKWREAAADAKHVLIAMQAAGPIVRVLGKGKGRGGVEWKQRRRIRSVASDSRHSTPVCRAITLSRHSLRSDTPEADLEYKQVLSRDPVGLALTGYNTQQPPKTPRKRGGNSV</sequence>
<feature type="region of interest" description="Disordered" evidence="1">
    <location>
        <begin position="105"/>
        <end position="127"/>
    </location>
</feature>
<feature type="compositionally biased region" description="Basic residues" evidence="1">
    <location>
        <begin position="118"/>
        <end position="127"/>
    </location>
</feature>